<dbReference type="OrthoDB" id="9790035at2"/>
<dbReference type="Gene3D" id="3.50.50.60">
    <property type="entry name" value="FAD/NAD(P)-binding domain"/>
    <property type="match status" value="1"/>
</dbReference>
<dbReference type="SUPFAM" id="SSF51905">
    <property type="entry name" value="FAD/NAD(P)-binding domain"/>
    <property type="match status" value="1"/>
</dbReference>
<dbReference type="KEGG" id="sclf:BB341_23910"/>
<dbReference type="GeneID" id="93732521"/>
<sequence>MTELITFPVHAVGVRAVVIGGGLAGMLAAAALRGTAGEILVVEPDELPVGPAPRRGLPQAGHVHVLWSGGVRAVESLLPGTTERWLAAGARRIPVPTDVLAYSSQGWLRRWERDTHFVIACGRDLLDAVVRAQVLGGDGAAGRGGAGVTVLERTRAVGLLGCARRVTGVVVRRDDGAEEKIEAELVVDASGRASRSPWFLAGLGAGPVAQRVVDSGLVYASRLFRAPAGIDRFPLVSVSADAHTGRPGRSASLLPVENGQWLVTASGTRGGEPRRDPREFEPFLRGLRHPIIADLISGLEPVGDVAISRSTRNVRRYYEKAGTWPERFVVVGDAVAALNPVYGHGMAVAAQGAAALRGQLLTTGLGDPRFARRVQRDIARHASAAWDLATGQDIFYPGAVGGPPGSVDRLLARYVDRMLRTAAGSFLVTRKFTDVTSLQASRSRLMVPSVVLATALGPRRPPLSGPPLTAEERALLVGGGTRR</sequence>
<dbReference type="EMBL" id="CM000913">
    <property type="protein sequence ID" value="EFG05884.1"/>
    <property type="molecule type" value="Genomic_DNA"/>
</dbReference>
<dbReference type="PANTHER" id="PTHR43422">
    <property type="entry name" value="THIAMINE THIAZOLE SYNTHASE"/>
    <property type="match status" value="1"/>
</dbReference>
<dbReference type="PANTHER" id="PTHR43422:SF3">
    <property type="entry name" value="THIAMINE THIAZOLE SYNTHASE"/>
    <property type="match status" value="1"/>
</dbReference>
<organism evidence="1 2">
    <name type="scientific">Streptomyces clavuligerus</name>
    <dbReference type="NCBI Taxonomy" id="1901"/>
    <lineage>
        <taxon>Bacteria</taxon>
        <taxon>Bacillati</taxon>
        <taxon>Actinomycetota</taxon>
        <taxon>Actinomycetes</taxon>
        <taxon>Kitasatosporales</taxon>
        <taxon>Streptomycetaceae</taxon>
        <taxon>Streptomyces</taxon>
    </lineage>
</organism>
<dbReference type="InterPro" id="IPR036188">
    <property type="entry name" value="FAD/NAD-bd_sf"/>
</dbReference>
<dbReference type="GO" id="GO:0004497">
    <property type="term" value="F:monooxygenase activity"/>
    <property type="evidence" value="ECO:0007669"/>
    <property type="project" value="UniProtKB-KW"/>
</dbReference>
<dbReference type="Proteomes" id="UP000002357">
    <property type="component" value="Chromosome"/>
</dbReference>
<keyword evidence="1" id="KW-0560">Oxidoreductase</keyword>
<dbReference type="RefSeq" id="WP_003959801.1">
    <property type="nucleotide sequence ID" value="NZ_CM000913.1"/>
</dbReference>
<protein>
    <submittedName>
        <fullName evidence="1">Monooxygenase</fullName>
    </submittedName>
</protein>
<gene>
    <name evidence="1" type="ORF">SCLAV_0807</name>
</gene>
<name>E2PVD7_STRCL</name>
<keyword evidence="2" id="KW-1185">Reference proteome</keyword>
<dbReference type="AlphaFoldDB" id="E2PVD7"/>
<proteinExistence type="predicted"/>
<dbReference type="STRING" id="1901.BB341_23910"/>
<evidence type="ECO:0000313" key="1">
    <source>
        <dbReference type="EMBL" id="EFG05884.1"/>
    </source>
</evidence>
<reference evidence="1 2" key="1">
    <citation type="journal article" date="2010" name="Genome Biol. Evol.">
        <title>The sequence of a 1.8-mb bacterial linear plasmid reveals a rich evolutionary reservoir of secondary metabolic pathways.</title>
        <authorList>
            <person name="Medema M.H."/>
            <person name="Trefzer A."/>
            <person name="Kovalchuk A."/>
            <person name="van den Berg M."/>
            <person name="Mueller U."/>
            <person name="Heijne W."/>
            <person name="Wu L."/>
            <person name="Alam M.T."/>
            <person name="Ronning C.M."/>
            <person name="Nierman W.C."/>
            <person name="Bovenberg R.A.L."/>
            <person name="Breitling R."/>
            <person name="Takano E."/>
        </authorList>
    </citation>
    <scope>NUCLEOTIDE SEQUENCE [LARGE SCALE GENOMIC DNA]</scope>
    <source>
        <strain evidence="2">ATCC 27064 / DSM 738 / JCM 4710 / NBRC 13307 / NCIMB 12785 / NRRL 3585 / VKM Ac-602</strain>
    </source>
</reference>
<keyword evidence="1" id="KW-0503">Monooxygenase</keyword>
<evidence type="ECO:0000313" key="2">
    <source>
        <dbReference type="Proteomes" id="UP000002357"/>
    </source>
</evidence>
<dbReference type="eggNOG" id="COG0654">
    <property type="taxonomic scope" value="Bacteria"/>
</dbReference>
<dbReference type="Pfam" id="PF12831">
    <property type="entry name" value="FAD_oxidored"/>
    <property type="match status" value="1"/>
</dbReference>
<accession>E2PVD7</accession>